<dbReference type="Proteomes" id="UP001234178">
    <property type="component" value="Unassembled WGS sequence"/>
</dbReference>
<dbReference type="EMBL" id="JAOYFB010000033">
    <property type="protein sequence ID" value="KAK4017908.1"/>
    <property type="molecule type" value="Genomic_DNA"/>
</dbReference>
<organism evidence="1 2">
    <name type="scientific">Daphnia magna</name>
    <dbReference type="NCBI Taxonomy" id="35525"/>
    <lineage>
        <taxon>Eukaryota</taxon>
        <taxon>Metazoa</taxon>
        <taxon>Ecdysozoa</taxon>
        <taxon>Arthropoda</taxon>
        <taxon>Crustacea</taxon>
        <taxon>Branchiopoda</taxon>
        <taxon>Diplostraca</taxon>
        <taxon>Cladocera</taxon>
        <taxon>Anomopoda</taxon>
        <taxon>Daphniidae</taxon>
        <taxon>Daphnia</taxon>
    </lineage>
</organism>
<sequence>MQKIIAFLEEKIMKEEEVHRVKDITKHYRLLLSELGLDYNSICRVRVGQIIFKSDLSVDKALLTTFDANISSDYKVKEVAFMFRNLILETPRNILPKNVNIRDLIAGEVKPPNLLQTFFESLVAGLKAHTDKSEILNRKKIRIV</sequence>
<proteinExistence type="predicted"/>
<comment type="caution">
    <text evidence="1">The sequence shown here is derived from an EMBL/GenBank/DDBJ whole genome shotgun (WGS) entry which is preliminary data.</text>
</comment>
<keyword evidence="2" id="KW-1185">Reference proteome</keyword>
<gene>
    <name evidence="1" type="ORF">OUZ56_033899</name>
</gene>
<protein>
    <submittedName>
        <fullName evidence="1">Uncharacterized protein</fullName>
    </submittedName>
</protein>
<evidence type="ECO:0000313" key="1">
    <source>
        <dbReference type="EMBL" id="KAK4017908.1"/>
    </source>
</evidence>
<name>A0ABQ9ZYC9_9CRUS</name>
<reference evidence="1 2" key="1">
    <citation type="journal article" date="2023" name="Nucleic Acids Res.">
        <title>The hologenome of Daphnia magna reveals possible DNA methylation and microbiome-mediated evolution of the host genome.</title>
        <authorList>
            <person name="Chaturvedi A."/>
            <person name="Li X."/>
            <person name="Dhandapani V."/>
            <person name="Marshall H."/>
            <person name="Kissane S."/>
            <person name="Cuenca-Cambronero M."/>
            <person name="Asole G."/>
            <person name="Calvet F."/>
            <person name="Ruiz-Romero M."/>
            <person name="Marangio P."/>
            <person name="Guigo R."/>
            <person name="Rago D."/>
            <person name="Mirbahai L."/>
            <person name="Eastwood N."/>
            <person name="Colbourne J.K."/>
            <person name="Zhou J."/>
            <person name="Mallon E."/>
            <person name="Orsini L."/>
        </authorList>
    </citation>
    <scope>NUCLEOTIDE SEQUENCE [LARGE SCALE GENOMIC DNA]</scope>
    <source>
        <strain evidence="1">LRV0_1</strain>
    </source>
</reference>
<evidence type="ECO:0000313" key="2">
    <source>
        <dbReference type="Proteomes" id="UP001234178"/>
    </source>
</evidence>
<accession>A0ABQ9ZYC9</accession>